<evidence type="ECO:0000313" key="3">
    <source>
        <dbReference type="Proteomes" id="UP000077115"/>
    </source>
</evidence>
<proteinExistence type="predicted"/>
<dbReference type="OrthoDB" id="2155208at2759"/>
<feature type="region of interest" description="Disordered" evidence="1">
    <location>
        <begin position="1010"/>
        <end position="1032"/>
    </location>
</feature>
<gene>
    <name evidence="2" type="ORF">BDEG_21081</name>
</gene>
<sequence>MNTGTSVWFPSDIEQPRPSNTLIATNAVTDIAPIVPSVEAGRVPITLKNQLHSLQSNHLQRSDIMTDKVPCEGSDTQKTRSWSNLLPFEHPSKALAASIAENEAQQSHQIQSSSITSSIQSQSICIGQAFLDSIAENTLDPLLHNCELNIANETKNKGAQSISDMYAVECDSVSKQDESLAQESPYESKIDLNSSYINRRRSRRPSNIEFLPQTLVNHLANPKPAAFHRRLSSQYSSETGAKPITSEQFFTQSIYTIGKKMTPSLPEIEAPSNGLIPFEKSSEMSAIQSRRTSLITVHEILTSNHTRGYKSNTSGKMCSEIATQTDENIVGFDALDQLFFALRDEFHTTEERMQVSQRQNIRVATDNIHNRIQSQIIGMKDAYDFALNKVRHQCQKLLQEALVKIRKDNERYDAWLLSEIEQKHTQIYTPLKLVADVASEQLRKTEEELQRLKYTAFRLTTALGHHGLLSEEEMKVSKEECKWAENLIAWYQDEVSERDETIQKLCYEISNLDFMHDDFDKSIKRAKSHEQKNTLQDSTTLNQTYTKFNSGNQYSKQATPASIVSIETFMEAINYADDPTIDMQTSNDLDSSQSATADSDLLAVKQLTESYLLQIQDIEKKHALEIANLLKYRERLAFQWSIKIKSAEKFTNNNAILKIMHRQERLVRLAQMQNKPRRSVELGLTTHLEGATLAMILENKKLIYLKHEAMEMEQEKDTETQKQIQTNLQQKMKDAHQEIRQIHSKKSKELNRILERRSLSTKVFSSILARQLDQSSQFAIPKSNTMDHLSNFSTNSTSSFQNCLKDQSSMLCNTYPDLKCSSSICTDNSDDRTSALHSNVTPSVNTEVPSDFTYKGFKMNPCENTKTQHTVSLNSRKSSSSHTLSKPSNGLSTINKLVSGPSIKTVYENSELQGLIGVKSVVSCDRQQKVSSLGMDASHKKYMAHGENRLKLNQFKSAVVEGSGSMKATSHPKNNTFISSRLACTQLTYQPEKNSNLSVSECDEKHIKADTSRSILHQNKHTSHAVSTPRERSQLMHRITNRNSSHARVDTT</sequence>
<dbReference type="Proteomes" id="UP000077115">
    <property type="component" value="Unassembled WGS sequence"/>
</dbReference>
<evidence type="ECO:0000313" key="2">
    <source>
        <dbReference type="EMBL" id="OAJ36991.1"/>
    </source>
</evidence>
<organism evidence="2 3">
    <name type="scientific">Batrachochytrium dendrobatidis (strain JEL423)</name>
    <dbReference type="NCBI Taxonomy" id="403673"/>
    <lineage>
        <taxon>Eukaryota</taxon>
        <taxon>Fungi</taxon>
        <taxon>Fungi incertae sedis</taxon>
        <taxon>Chytridiomycota</taxon>
        <taxon>Chytridiomycota incertae sedis</taxon>
        <taxon>Chytridiomycetes</taxon>
        <taxon>Rhizophydiales</taxon>
        <taxon>Rhizophydiales incertae sedis</taxon>
        <taxon>Batrachochytrium</taxon>
    </lineage>
</organism>
<accession>A0A177WC88</accession>
<feature type="region of interest" description="Disordered" evidence="1">
    <location>
        <begin position="872"/>
        <end position="891"/>
    </location>
</feature>
<name>A0A177WC88_BATDL</name>
<evidence type="ECO:0000256" key="1">
    <source>
        <dbReference type="SAM" id="MobiDB-lite"/>
    </source>
</evidence>
<dbReference type="VEuPathDB" id="FungiDB:BDEG_21081"/>
<feature type="compositionally biased region" description="Low complexity" evidence="1">
    <location>
        <begin position="872"/>
        <end position="889"/>
    </location>
</feature>
<reference evidence="2 3" key="2">
    <citation type="submission" date="2016-05" db="EMBL/GenBank/DDBJ databases">
        <title>Lineage-specific infection strategies underlie the spectrum of fungal disease in amphibians.</title>
        <authorList>
            <person name="Cuomo C.A."/>
            <person name="Farrer R.A."/>
            <person name="James T."/>
            <person name="Longcore J."/>
            <person name="Birren B."/>
        </authorList>
    </citation>
    <scope>NUCLEOTIDE SEQUENCE [LARGE SCALE GENOMIC DNA]</scope>
    <source>
        <strain evidence="2 3">JEL423</strain>
    </source>
</reference>
<dbReference type="AlphaFoldDB" id="A0A177WC88"/>
<protein>
    <submittedName>
        <fullName evidence="2">Uncharacterized protein</fullName>
    </submittedName>
</protein>
<dbReference type="EMBL" id="DS022300">
    <property type="protein sequence ID" value="OAJ36991.1"/>
    <property type="molecule type" value="Genomic_DNA"/>
</dbReference>
<reference evidence="2 3" key="1">
    <citation type="submission" date="2006-10" db="EMBL/GenBank/DDBJ databases">
        <title>The Genome Sequence of Batrachochytrium dendrobatidis JEL423.</title>
        <authorList>
            <consortium name="The Broad Institute Genome Sequencing Platform"/>
            <person name="Birren B."/>
            <person name="Lander E."/>
            <person name="Galagan J."/>
            <person name="Cuomo C."/>
            <person name="Devon K."/>
            <person name="Jaffe D."/>
            <person name="Butler J."/>
            <person name="Alvarez P."/>
            <person name="Gnerre S."/>
            <person name="Grabherr M."/>
            <person name="Kleber M."/>
            <person name="Mauceli E."/>
            <person name="Brockman W."/>
            <person name="Young S."/>
            <person name="LaButti K."/>
            <person name="Sykes S."/>
            <person name="DeCaprio D."/>
            <person name="Crawford M."/>
            <person name="Koehrsen M."/>
            <person name="Engels R."/>
            <person name="Montgomery P."/>
            <person name="Pearson M."/>
            <person name="Howarth C."/>
            <person name="Larson L."/>
            <person name="White J."/>
            <person name="O'Leary S."/>
            <person name="Kodira C."/>
            <person name="Zeng Q."/>
            <person name="Yandava C."/>
            <person name="Alvarado L."/>
            <person name="Longcore J."/>
            <person name="James T."/>
        </authorList>
    </citation>
    <scope>NUCLEOTIDE SEQUENCE [LARGE SCALE GENOMIC DNA]</scope>
    <source>
        <strain evidence="2 3">JEL423</strain>
    </source>
</reference>